<dbReference type="EMBL" id="JANUGU010000001">
    <property type="protein sequence ID" value="MCS0657729.1"/>
    <property type="molecule type" value="Genomic_DNA"/>
</dbReference>
<organism evidence="2 3">
    <name type="scientific">Massilia terrae</name>
    <dbReference type="NCBI Taxonomy" id="1811224"/>
    <lineage>
        <taxon>Bacteria</taxon>
        <taxon>Pseudomonadati</taxon>
        <taxon>Pseudomonadota</taxon>
        <taxon>Betaproteobacteria</taxon>
        <taxon>Burkholderiales</taxon>
        <taxon>Oxalobacteraceae</taxon>
        <taxon>Telluria group</taxon>
        <taxon>Massilia</taxon>
    </lineage>
</organism>
<name>A0ABT2CUV4_9BURK</name>
<keyword evidence="3" id="KW-1185">Reference proteome</keyword>
<protein>
    <recommendedName>
        <fullName evidence="4">Histidine kinase</fullName>
    </recommendedName>
</protein>
<dbReference type="Gene3D" id="2.40.160.170">
    <property type="match status" value="1"/>
</dbReference>
<evidence type="ECO:0000313" key="3">
    <source>
        <dbReference type="Proteomes" id="UP001204621"/>
    </source>
</evidence>
<dbReference type="Proteomes" id="UP001204621">
    <property type="component" value="Unassembled WGS sequence"/>
</dbReference>
<sequence length="223" mass="23832">MFAKHSALVLAAALLAAGAAHAQVAATLDAGTTGAGLHLVVPMETYLNGRFGVNAFNHDMDKRSGAVDYDMKGKLRTVDILFDWYLREGSPFRLTGGILYNDNQFHATGKASSGSFTLNGNTYTAADVGLLTGTVKFRKAAPYFGIGWGNPLAGSKRLQFSGDLGAFYQGNADVHLVSLGCTTSNTVCSAIAHDVAVEQARVKSDMQSYKFYPVLRASVSYRF</sequence>
<evidence type="ECO:0000256" key="1">
    <source>
        <dbReference type="SAM" id="SignalP"/>
    </source>
</evidence>
<feature type="chain" id="PRO_5046231801" description="Histidine kinase" evidence="1">
    <location>
        <begin position="23"/>
        <end position="223"/>
    </location>
</feature>
<proteinExistence type="predicted"/>
<dbReference type="RefSeq" id="WP_258810872.1">
    <property type="nucleotide sequence ID" value="NZ_JANUGU010000001.1"/>
</dbReference>
<evidence type="ECO:0008006" key="4">
    <source>
        <dbReference type="Google" id="ProtNLM"/>
    </source>
</evidence>
<keyword evidence="1" id="KW-0732">Signal</keyword>
<comment type="caution">
    <text evidence="2">The sequence shown here is derived from an EMBL/GenBank/DDBJ whole genome shotgun (WGS) entry which is preliminary data.</text>
</comment>
<gene>
    <name evidence="2" type="ORF">NX778_06590</name>
</gene>
<feature type="signal peptide" evidence="1">
    <location>
        <begin position="1"/>
        <end position="22"/>
    </location>
</feature>
<evidence type="ECO:0000313" key="2">
    <source>
        <dbReference type="EMBL" id="MCS0657729.1"/>
    </source>
</evidence>
<reference evidence="2 3" key="1">
    <citation type="submission" date="2022-08" db="EMBL/GenBank/DDBJ databases">
        <title>Reclassification of Massilia species as members of the genera Telluria, Duganella, Pseudoduganella, Mokoshia gen. nov. and Zemynaea gen. nov. using orthogonal and non-orthogonal genome-based approaches.</title>
        <authorList>
            <person name="Bowman J.P."/>
        </authorList>
    </citation>
    <scope>NUCLEOTIDE SEQUENCE [LARGE SCALE GENOMIC DNA]</scope>
    <source>
        <strain evidence="2 3">JCM 31606</strain>
    </source>
</reference>
<accession>A0ABT2CUV4</accession>